<comment type="caution">
    <text evidence="4">The sequence shown here is derived from an EMBL/GenBank/DDBJ whole genome shotgun (WGS) entry which is preliminary data.</text>
</comment>
<feature type="domain" description="BFD-like [2Fe-2S]-binding" evidence="2">
    <location>
        <begin position="387"/>
        <end position="440"/>
    </location>
</feature>
<dbReference type="InterPro" id="IPR023753">
    <property type="entry name" value="FAD/NAD-binding_dom"/>
</dbReference>
<organism evidence="4 5">
    <name type="scientific">Microbacterium kribbense</name>
    <dbReference type="NCBI Taxonomy" id="433645"/>
    <lineage>
        <taxon>Bacteria</taxon>
        <taxon>Bacillati</taxon>
        <taxon>Actinomycetota</taxon>
        <taxon>Actinomycetes</taxon>
        <taxon>Micrococcales</taxon>
        <taxon>Microbacteriaceae</taxon>
        <taxon>Microbacterium</taxon>
    </lineage>
</organism>
<proteinExistence type="predicted"/>
<sequence>MFDVVVIGAGPAGMAAAAAAADHGLSVALIDEQQRVGGQIFRQPPTAFTAETLHPTAGYRWSLDLIADIENRADISWMPGTTALGILRDRETTPQVLRVAVSDDDGGRTLATRRILIATGAYDLPVAVPGWTLPGVFMAGAAQTLAKSQKFVVSDRVVLAGSHPLLIIVADLLRRNGVDVAEVALARGIPGPAEVARSLAAIPGHVGMFTELGAMIARLVAAGTRFSTRTVVTNVHGDDRVKAVDLTRVNRAWQPTAPPRQVDTSALVLGYGFLPSTELARQAACAVSWDSPKGGWVVDHDQHMRTSVPDIFVAGEPTGVAGADQSRAEGMLAGLSIAQDLGASVPSTQLDAVRRALAKSNRFSKVVQNMFAPNRGGLTNLATADTLICRCERITRGRITTTLGANPHLDTASALKLECRSGMGPCQGRYCENTVTGIIAATRNTTPAQIGRFSSHFPVKPVPVSVLSQIDD</sequence>
<evidence type="ECO:0000256" key="1">
    <source>
        <dbReference type="ARBA" id="ARBA00023002"/>
    </source>
</evidence>
<dbReference type="InterPro" id="IPR017224">
    <property type="entry name" value="Opine_Oxase_asu/HCN_bsu"/>
</dbReference>
<dbReference type="PIRSF" id="PIRSF037495">
    <property type="entry name" value="Opine_OX_OoxA/HcnB"/>
    <property type="match status" value="1"/>
</dbReference>
<evidence type="ECO:0000259" key="2">
    <source>
        <dbReference type="Pfam" id="PF04324"/>
    </source>
</evidence>
<evidence type="ECO:0000313" key="4">
    <source>
        <dbReference type="EMBL" id="GAA3776737.1"/>
    </source>
</evidence>
<accession>A0ABP7GYX2</accession>
<dbReference type="InterPro" id="IPR041854">
    <property type="entry name" value="BFD-like_2Fe2S-bd_dom_sf"/>
</dbReference>
<dbReference type="PANTHER" id="PTHR42949:SF3">
    <property type="entry name" value="ANAEROBIC GLYCEROL-3-PHOSPHATE DEHYDROGENASE SUBUNIT B"/>
    <property type="match status" value="1"/>
</dbReference>
<evidence type="ECO:0000259" key="3">
    <source>
        <dbReference type="Pfam" id="PF07992"/>
    </source>
</evidence>
<dbReference type="Pfam" id="PF07992">
    <property type="entry name" value="Pyr_redox_2"/>
    <property type="match status" value="1"/>
</dbReference>
<dbReference type="RefSeq" id="WP_344785105.1">
    <property type="nucleotide sequence ID" value="NZ_BAABAF010000012.1"/>
</dbReference>
<dbReference type="Proteomes" id="UP001500540">
    <property type="component" value="Unassembled WGS sequence"/>
</dbReference>
<dbReference type="InterPro" id="IPR007419">
    <property type="entry name" value="BFD-like_2Fe2S-bd_dom"/>
</dbReference>
<keyword evidence="5" id="KW-1185">Reference proteome</keyword>
<dbReference type="PRINTS" id="PR00368">
    <property type="entry name" value="FADPNR"/>
</dbReference>
<dbReference type="PANTHER" id="PTHR42949">
    <property type="entry name" value="ANAEROBIC GLYCEROL-3-PHOSPHATE DEHYDROGENASE SUBUNIT B"/>
    <property type="match status" value="1"/>
</dbReference>
<dbReference type="EMBL" id="BAABAF010000012">
    <property type="protein sequence ID" value="GAA3776737.1"/>
    <property type="molecule type" value="Genomic_DNA"/>
</dbReference>
<name>A0ABP7GYX2_9MICO</name>
<protein>
    <submittedName>
        <fullName evidence="4">FAD/NAD(P)-binding oxidoreductase</fullName>
    </submittedName>
</protein>
<dbReference type="Gene3D" id="3.50.50.60">
    <property type="entry name" value="FAD/NAD(P)-binding domain"/>
    <property type="match status" value="2"/>
</dbReference>
<dbReference type="InterPro" id="IPR051691">
    <property type="entry name" value="Metab_Enz_Cyan_OpOx_G3PDH"/>
</dbReference>
<dbReference type="Gene3D" id="1.10.10.1100">
    <property type="entry name" value="BFD-like [2Fe-2S]-binding domain"/>
    <property type="match status" value="1"/>
</dbReference>
<reference evidence="5" key="1">
    <citation type="journal article" date="2019" name="Int. J. Syst. Evol. Microbiol.">
        <title>The Global Catalogue of Microorganisms (GCM) 10K type strain sequencing project: providing services to taxonomists for standard genome sequencing and annotation.</title>
        <authorList>
            <consortium name="The Broad Institute Genomics Platform"/>
            <consortium name="The Broad Institute Genome Sequencing Center for Infectious Disease"/>
            <person name="Wu L."/>
            <person name="Ma J."/>
        </authorList>
    </citation>
    <scope>NUCLEOTIDE SEQUENCE [LARGE SCALE GENOMIC DNA]</scope>
    <source>
        <strain evidence="5">JCM 16950</strain>
    </source>
</reference>
<keyword evidence="1" id="KW-0560">Oxidoreductase</keyword>
<evidence type="ECO:0000313" key="5">
    <source>
        <dbReference type="Proteomes" id="UP001500540"/>
    </source>
</evidence>
<dbReference type="PRINTS" id="PR00411">
    <property type="entry name" value="PNDRDTASEI"/>
</dbReference>
<gene>
    <name evidence="4" type="ORF">GCM10022240_30270</name>
</gene>
<dbReference type="InterPro" id="IPR036188">
    <property type="entry name" value="FAD/NAD-bd_sf"/>
</dbReference>
<dbReference type="Pfam" id="PF04324">
    <property type="entry name" value="Fer2_BFD"/>
    <property type="match status" value="1"/>
</dbReference>
<dbReference type="SUPFAM" id="SSF51905">
    <property type="entry name" value="FAD/NAD(P)-binding domain"/>
    <property type="match status" value="1"/>
</dbReference>
<feature type="domain" description="FAD/NAD(P)-binding" evidence="3">
    <location>
        <begin position="2"/>
        <end position="318"/>
    </location>
</feature>
<dbReference type="CDD" id="cd19946">
    <property type="entry name" value="GlpA-like_Fer2_BFD-like"/>
    <property type="match status" value="1"/>
</dbReference>